<name>A0A0B7BB59_9EUPU</name>
<reference evidence="1" key="1">
    <citation type="submission" date="2014-12" db="EMBL/GenBank/DDBJ databases">
        <title>Insight into the proteome of Arion vulgaris.</title>
        <authorList>
            <person name="Aradska J."/>
            <person name="Bulat T."/>
            <person name="Smidak R."/>
            <person name="Sarate P."/>
            <person name="Gangsoo J."/>
            <person name="Sialana F."/>
            <person name="Bilban M."/>
            <person name="Lubec G."/>
        </authorList>
    </citation>
    <scope>NUCLEOTIDE SEQUENCE</scope>
    <source>
        <tissue evidence="1">Skin</tissue>
    </source>
</reference>
<feature type="non-terminal residue" evidence="1">
    <location>
        <position position="1"/>
    </location>
</feature>
<gene>
    <name evidence="1" type="primary">ORF170177</name>
</gene>
<evidence type="ECO:0000313" key="1">
    <source>
        <dbReference type="EMBL" id="CEK89320.1"/>
    </source>
</evidence>
<proteinExistence type="predicted"/>
<accession>A0A0B7BB59</accession>
<protein>
    <submittedName>
        <fullName evidence="1">Uncharacterized protein</fullName>
    </submittedName>
</protein>
<organism evidence="1">
    <name type="scientific">Arion vulgaris</name>
    <dbReference type="NCBI Taxonomy" id="1028688"/>
    <lineage>
        <taxon>Eukaryota</taxon>
        <taxon>Metazoa</taxon>
        <taxon>Spiralia</taxon>
        <taxon>Lophotrochozoa</taxon>
        <taxon>Mollusca</taxon>
        <taxon>Gastropoda</taxon>
        <taxon>Heterobranchia</taxon>
        <taxon>Euthyneura</taxon>
        <taxon>Panpulmonata</taxon>
        <taxon>Eupulmonata</taxon>
        <taxon>Stylommatophora</taxon>
        <taxon>Helicina</taxon>
        <taxon>Arionoidea</taxon>
        <taxon>Arionidae</taxon>
        <taxon>Arion</taxon>
    </lineage>
</organism>
<sequence length="71" mass="7984">VKNKRKEEKSNLELKMEYRINNIAMGYIPYGSVPLSRNGMPYDESIAHSMNFVSLTTGISGKNDLMKNTAS</sequence>
<dbReference type="EMBL" id="HACG01042455">
    <property type="protein sequence ID" value="CEK89320.1"/>
    <property type="molecule type" value="Transcribed_RNA"/>
</dbReference>
<dbReference type="AlphaFoldDB" id="A0A0B7BB59"/>